<sequence>MKPSSNATVQGLVAPREPLKYLGVAAVVIFSVLTAAKEVMSAHTVQEIDPFLLVFLTFGLTALVFHLGMALGWLKKPMFNAGHNRKLLVRDLIIINISTAASWLILFHALKYSEPAIVSSIMTASGPLITLVIDSLFRARSKSAVSDLLTGFGILATTLVLVWLASTGKTGVVQEDPLLVWITLGAALFSGIAVSGTTVYSKRMYERGWQPSQLMAHRFYLLCFLSLVFIIGDGGILEDIRRYWDLILIITIFGILIPIYILQIGIKLCRPVVVSSLIAAGPAYTFLFQLFDDRIQMSIPTLIGVVVLSVFVFLSVILEKPGPS</sequence>
<comment type="caution">
    <text evidence="3">The sequence shown here is derived from an EMBL/GenBank/DDBJ whole genome shotgun (WGS) entry which is preliminary data.</text>
</comment>
<accession>A0A918KCI2</accession>
<feature type="transmembrane region" description="Helical" evidence="1">
    <location>
        <begin position="52"/>
        <end position="75"/>
    </location>
</feature>
<evidence type="ECO:0000259" key="2">
    <source>
        <dbReference type="Pfam" id="PF00892"/>
    </source>
</evidence>
<dbReference type="InterPro" id="IPR000620">
    <property type="entry name" value="EamA_dom"/>
</dbReference>
<feature type="transmembrane region" description="Helical" evidence="1">
    <location>
        <begin position="116"/>
        <end position="136"/>
    </location>
</feature>
<feature type="transmembrane region" description="Helical" evidence="1">
    <location>
        <begin position="219"/>
        <end position="237"/>
    </location>
</feature>
<evidence type="ECO:0000313" key="3">
    <source>
        <dbReference type="EMBL" id="GGX57529.1"/>
    </source>
</evidence>
<feature type="transmembrane region" description="Helical" evidence="1">
    <location>
        <begin position="178"/>
        <end position="199"/>
    </location>
</feature>
<reference evidence="3" key="2">
    <citation type="submission" date="2020-09" db="EMBL/GenBank/DDBJ databases">
        <authorList>
            <person name="Sun Q."/>
            <person name="Kim S."/>
        </authorList>
    </citation>
    <scope>NUCLEOTIDE SEQUENCE</scope>
    <source>
        <strain evidence="3">KCTC 22169</strain>
    </source>
</reference>
<organism evidence="3 4">
    <name type="scientific">Saccharospirillum salsuginis</name>
    <dbReference type="NCBI Taxonomy" id="418750"/>
    <lineage>
        <taxon>Bacteria</taxon>
        <taxon>Pseudomonadati</taxon>
        <taxon>Pseudomonadota</taxon>
        <taxon>Gammaproteobacteria</taxon>
        <taxon>Oceanospirillales</taxon>
        <taxon>Saccharospirillaceae</taxon>
        <taxon>Saccharospirillum</taxon>
    </lineage>
</organism>
<feature type="domain" description="EamA" evidence="2">
    <location>
        <begin position="23"/>
        <end position="161"/>
    </location>
</feature>
<evidence type="ECO:0000313" key="4">
    <source>
        <dbReference type="Proteomes" id="UP000626148"/>
    </source>
</evidence>
<feature type="transmembrane region" description="Helical" evidence="1">
    <location>
        <begin position="273"/>
        <end position="291"/>
    </location>
</feature>
<keyword evidence="1" id="KW-1133">Transmembrane helix</keyword>
<feature type="transmembrane region" description="Helical" evidence="1">
    <location>
        <begin position="148"/>
        <end position="166"/>
    </location>
</feature>
<dbReference type="EMBL" id="BMXR01000006">
    <property type="protein sequence ID" value="GGX57529.1"/>
    <property type="molecule type" value="Genomic_DNA"/>
</dbReference>
<name>A0A918KCI2_9GAMM</name>
<reference evidence="3" key="1">
    <citation type="journal article" date="2014" name="Int. J. Syst. Evol. Microbiol.">
        <title>Complete genome sequence of Corynebacterium casei LMG S-19264T (=DSM 44701T), isolated from a smear-ripened cheese.</title>
        <authorList>
            <consortium name="US DOE Joint Genome Institute (JGI-PGF)"/>
            <person name="Walter F."/>
            <person name="Albersmeier A."/>
            <person name="Kalinowski J."/>
            <person name="Ruckert C."/>
        </authorList>
    </citation>
    <scope>NUCLEOTIDE SEQUENCE</scope>
    <source>
        <strain evidence="3">KCTC 22169</strain>
    </source>
</reference>
<dbReference type="Proteomes" id="UP000626148">
    <property type="component" value="Unassembled WGS sequence"/>
</dbReference>
<feature type="transmembrane region" description="Helical" evidence="1">
    <location>
        <begin position="21"/>
        <end position="40"/>
    </location>
</feature>
<feature type="transmembrane region" description="Helical" evidence="1">
    <location>
        <begin position="87"/>
        <end position="110"/>
    </location>
</feature>
<gene>
    <name evidence="3" type="ORF">GCM10007392_26380</name>
</gene>
<proteinExistence type="predicted"/>
<feature type="transmembrane region" description="Helical" evidence="1">
    <location>
        <begin position="243"/>
        <end position="261"/>
    </location>
</feature>
<evidence type="ECO:0000256" key="1">
    <source>
        <dbReference type="SAM" id="Phobius"/>
    </source>
</evidence>
<dbReference type="AlphaFoldDB" id="A0A918KCI2"/>
<dbReference type="Pfam" id="PF00892">
    <property type="entry name" value="EamA"/>
    <property type="match status" value="2"/>
</dbReference>
<dbReference type="GO" id="GO:0016020">
    <property type="term" value="C:membrane"/>
    <property type="evidence" value="ECO:0007669"/>
    <property type="project" value="InterPro"/>
</dbReference>
<keyword evidence="4" id="KW-1185">Reference proteome</keyword>
<dbReference type="RefSeq" id="WP_189609370.1">
    <property type="nucleotide sequence ID" value="NZ_BMXR01000006.1"/>
</dbReference>
<protein>
    <recommendedName>
        <fullName evidence="2">EamA domain-containing protein</fullName>
    </recommendedName>
</protein>
<feature type="transmembrane region" description="Helical" evidence="1">
    <location>
        <begin position="297"/>
        <end position="318"/>
    </location>
</feature>
<keyword evidence="1" id="KW-0812">Transmembrane</keyword>
<keyword evidence="1" id="KW-0472">Membrane</keyword>
<feature type="domain" description="EamA" evidence="2">
    <location>
        <begin position="185"/>
        <end position="315"/>
    </location>
</feature>